<dbReference type="Pfam" id="PF04738">
    <property type="entry name" value="Lant_dehydr_N"/>
    <property type="match status" value="1"/>
</dbReference>
<evidence type="ECO:0000313" key="5">
    <source>
        <dbReference type="Proteomes" id="UP001195724"/>
    </source>
</evidence>
<dbReference type="Proteomes" id="UP001195724">
    <property type="component" value="Unassembled WGS sequence"/>
</dbReference>
<dbReference type="EMBL" id="CP072788">
    <property type="protein sequence ID" value="QTR02842.1"/>
    <property type="molecule type" value="Genomic_DNA"/>
</dbReference>
<sequence length="906" mass="97989">MTTTARPAPPALDFVLPPLFLLRVGGLPFDVVEHLRCAEAVGWADAVLDAEAVIAAGAVPLADALAEAMGAHREEPAHRQLLINVRRAVFNGRRPRGARAALDLLDGTTAGMLRRWLDALDRRDAAAAGGPSVLAAEIAARRDRLRALADSPVLRAGVLLSSPSLDRHLDPYLASAAGAPLGKRARRIERSVLEYLYRTACKTSPFSTLTSVGLGTFAPAGGGGGAVRVEPAGGAPRSAARLNVAVLARLSAILCADAGVRGDLPVEAAAGWRVEGDRIRYLRRDTALGEDDGEAAVTVEPVSESLFYLPAGDVLTDVLAALPPGSALTMRALAARLARVDRDPGDVEGYLAHLLRLGLLVVPDLRLDIHDPDPLATYLDGLRRLGAAWAVALADRLDRVRAAVAAYPAAAVDGRRALLAGVREELDAAHADLGRADVPVPRTLVYEDTALPAASVVGDLDVWERRLLPQLRELCRVLPAFDLNVGRRLVTKGFFRARFGAGGTCRDVLSFAHEFQQDFFEQYAMRQLRRRPFDDDNGYVRQENWFKLPEVDALDDARCAAADRMNAALTAGATELVLDRSFVDAVAAHVPDTLGVLDPRSFFLQVADRGDGRPTAVVNRVYSGLTLLFSRFAHLFAGGTGDGSDVVERLRAALLDLTPPGAVFAELRGGYDATNLNLHPAVTAYEIVCPGEVGQRPAAERIAVDDLVIVDDPDEDRLVLRSARLGVEVIPVYLGYLLPMALPEVQQVLLNFSYTGMAQLDLWAGTSVPLPDGTIEEYPRVRFGDVVLQRRMWKLHPGYLPRREPGDDAAAWFLRWRRWQRDNGLPRFVFATPDGAGSAGVERKPLFVDFESAFSLGLLDGLAKSAGGRLAMTEMLPGPDDLWLRDGDDRFVTELVLELDGVRRRS</sequence>
<organism evidence="3 4">
    <name type="scientific">Saccharothrix algeriensis</name>
    <dbReference type="NCBI Taxonomy" id="173560"/>
    <lineage>
        <taxon>Bacteria</taxon>
        <taxon>Bacillati</taxon>
        <taxon>Actinomycetota</taxon>
        <taxon>Actinomycetes</taxon>
        <taxon>Pseudonocardiales</taxon>
        <taxon>Pseudonocardiaceae</taxon>
        <taxon>Saccharothrix</taxon>
    </lineage>
</organism>
<accession>A0A8T8HWF9</accession>
<dbReference type="InterPro" id="IPR006827">
    <property type="entry name" value="Lant_deHydtase_N"/>
</dbReference>
<gene>
    <name evidence="3" type="ORF">J7S33_28120</name>
    <name evidence="2" type="ORF">JOE68_005415</name>
</gene>
<evidence type="ECO:0000259" key="1">
    <source>
        <dbReference type="Pfam" id="PF04738"/>
    </source>
</evidence>
<proteinExistence type="predicted"/>
<dbReference type="AlphaFoldDB" id="A0A8T8HWF9"/>
<feature type="domain" description="Lantibiotic dehydratase N-terminal" evidence="1">
    <location>
        <begin position="152"/>
        <end position="831"/>
    </location>
</feature>
<keyword evidence="5" id="KW-1185">Reference proteome</keyword>
<name>A0A8T8HWF9_9PSEU</name>
<evidence type="ECO:0000313" key="2">
    <source>
        <dbReference type="EMBL" id="MBM7814550.1"/>
    </source>
</evidence>
<evidence type="ECO:0000313" key="4">
    <source>
        <dbReference type="Proteomes" id="UP000671828"/>
    </source>
</evidence>
<reference evidence="3" key="2">
    <citation type="submission" date="2021-04" db="EMBL/GenBank/DDBJ databases">
        <title>Saccharothrix algeriensis WGS.</title>
        <authorList>
            <person name="Stuskova K."/>
            <person name="Hakalova E."/>
            <person name="Tebbal A.B."/>
            <person name="Eichmeier A."/>
        </authorList>
    </citation>
    <scope>NUCLEOTIDE SEQUENCE</scope>
    <source>
        <strain evidence="3">NRRL B-24137</strain>
    </source>
</reference>
<dbReference type="Proteomes" id="UP000671828">
    <property type="component" value="Chromosome"/>
</dbReference>
<evidence type="ECO:0000313" key="3">
    <source>
        <dbReference type="EMBL" id="QTR02842.1"/>
    </source>
</evidence>
<reference evidence="2 5" key="1">
    <citation type="submission" date="2021-01" db="EMBL/GenBank/DDBJ databases">
        <title>Sequencing the genomes of 1000 actinobacteria strains.</title>
        <authorList>
            <person name="Klenk H.-P."/>
        </authorList>
    </citation>
    <scope>NUCLEOTIDE SEQUENCE [LARGE SCALE GENOMIC DNA]</scope>
    <source>
        <strain evidence="2 5">DSM 44581</strain>
    </source>
</reference>
<dbReference type="RefSeq" id="WP_204845180.1">
    <property type="nucleotide sequence ID" value="NZ_JAFBCL010000001.1"/>
</dbReference>
<dbReference type="EMBL" id="JAFBCL010000001">
    <property type="protein sequence ID" value="MBM7814550.1"/>
    <property type="molecule type" value="Genomic_DNA"/>
</dbReference>
<protein>
    <submittedName>
        <fullName evidence="3">Lantibiotic dehydratase</fullName>
    </submittedName>
</protein>